<sequence>MSVELAVGVDIGGTKIHFALVDDEGKLYHQEIVRTESRKGAVVVLNQVLEGIERMCLAVPAYTDREKLRGIGIGSAGQIDFATGRVAFAVDTLPGWTGTRIKEEVSARFPGLRVIVDNDVNVQAIAERRYGAAQGLNSFVCLSLGTGVGGAVVENGQLIRGTFGGAAELGHVSVDFNGPRCSCGNRGCLELYASGTGIVRLADERAAAGLYEGQTDSRSVIKGWLDGESSAAAVMDVVIAALSTATSGLIHTFNPQAVIIGGGVSEAGEPLLTALRSETALRTAPAMWKAVQIVPAAVGIQAGVIGAAAQIWHYA</sequence>
<dbReference type="SUPFAM" id="SSF53067">
    <property type="entry name" value="Actin-like ATPase domain"/>
    <property type="match status" value="1"/>
</dbReference>
<evidence type="ECO:0000313" key="3">
    <source>
        <dbReference type="Proteomes" id="UP001057877"/>
    </source>
</evidence>
<evidence type="ECO:0000313" key="2">
    <source>
        <dbReference type="EMBL" id="UVI27964.1"/>
    </source>
</evidence>
<gene>
    <name evidence="2" type="ORF">L1F29_21215</name>
</gene>
<dbReference type="PANTHER" id="PTHR18964:SF149">
    <property type="entry name" value="BIFUNCTIONAL UDP-N-ACETYLGLUCOSAMINE 2-EPIMERASE_N-ACETYLMANNOSAMINE KINASE"/>
    <property type="match status" value="1"/>
</dbReference>
<dbReference type="PROSITE" id="PS01125">
    <property type="entry name" value="ROK"/>
    <property type="match status" value="1"/>
</dbReference>
<dbReference type="EMBL" id="CP091430">
    <property type="protein sequence ID" value="UVI27964.1"/>
    <property type="molecule type" value="Genomic_DNA"/>
</dbReference>
<comment type="similarity">
    <text evidence="1">Belongs to the ROK (NagC/XylR) family.</text>
</comment>
<dbReference type="PANTHER" id="PTHR18964">
    <property type="entry name" value="ROK (REPRESSOR, ORF, KINASE) FAMILY"/>
    <property type="match status" value="1"/>
</dbReference>
<accession>A0ABY5S2R5</accession>
<name>A0ABY5S2R5_9BACL</name>
<dbReference type="Proteomes" id="UP001057877">
    <property type="component" value="Chromosome"/>
</dbReference>
<reference evidence="2" key="1">
    <citation type="submission" date="2022-01" db="EMBL/GenBank/DDBJ databases">
        <title>Paenibacillus spongiae sp. nov., isolated from marine sponge.</title>
        <authorList>
            <person name="Li Z."/>
            <person name="Zhang M."/>
        </authorList>
    </citation>
    <scope>NUCLEOTIDE SEQUENCE</scope>
    <source>
        <strain evidence="2">PHS-Z3</strain>
    </source>
</reference>
<dbReference type="Pfam" id="PF00480">
    <property type="entry name" value="ROK"/>
    <property type="match status" value="1"/>
</dbReference>
<proteinExistence type="inferred from homology"/>
<organism evidence="2 3">
    <name type="scientific">Paenibacillus spongiae</name>
    <dbReference type="NCBI Taxonomy" id="2909671"/>
    <lineage>
        <taxon>Bacteria</taxon>
        <taxon>Bacillati</taxon>
        <taxon>Bacillota</taxon>
        <taxon>Bacilli</taxon>
        <taxon>Bacillales</taxon>
        <taxon>Paenibacillaceae</taxon>
        <taxon>Paenibacillus</taxon>
    </lineage>
</organism>
<dbReference type="CDD" id="cd24068">
    <property type="entry name" value="ASKHA_NBD_ROK_FnNanK-like"/>
    <property type="match status" value="1"/>
</dbReference>
<dbReference type="InterPro" id="IPR000600">
    <property type="entry name" value="ROK"/>
</dbReference>
<dbReference type="InterPro" id="IPR049874">
    <property type="entry name" value="ROK_cs"/>
</dbReference>
<dbReference type="InterPro" id="IPR043129">
    <property type="entry name" value="ATPase_NBD"/>
</dbReference>
<keyword evidence="3" id="KW-1185">Reference proteome</keyword>
<dbReference type="Gene3D" id="3.30.420.40">
    <property type="match status" value="2"/>
</dbReference>
<protein>
    <submittedName>
        <fullName evidence="2">ROK family protein</fullName>
    </submittedName>
</protein>
<dbReference type="RefSeq" id="WP_258384052.1">
    <property type="nucleotide sequence ID" value="NZ_CP091430.1"/>
</dbReference>
<evidence type="ECO:0000256" key="1">
    <source>
        <dbReference type="ARBA" id="ARBA00006479"/>
    </source>
</evidence>